<dbReference type="Gene3D" id="3.40.50.720">
    <property type="entry name" value="NAD(P)-binding Rossmann-like Domain"/>
    <property type="match status" value="1"/>
</dbReference>
<name>L7UEW9_MYXSD</name>
<dbReference type="InterPro" id="IPR002347">
    <property type="entry name" value="SDR_fam"/>
</dbReference>
<dbReference type="OrthoDB" id="3237043at2"/>
<dbReference type="InterPro" id="IPR036291">
    <property type="entry name" value="NAD(P)-bd_dom_sf"/>
</dbReference>
<dbReference type="PANTHER" id="PTHR43157:SF31">
    <property type="entry name" value="PHOSPHATIDYLINOSITOL-GLYCAN BIOSYNTHESIS CLASS F PROTEIN"/>
    <property type="match status" value="1"/>
</dbReference>
<keyword evidence="1" id="KW-0560">Oxidoreductase</keyword>
<organism evidence="2 3">
    <name type="scientific">Myxococcus stipitatus (strain DSM 14675 / JCM 12634 / Mx s8)</name>
    <dbReference type="NCBI Taxonomy" id="1278073"/>
    <lineage>
        <taxon>Bacteria</taxon>
        <taxon>Pseudomonadati</taxon>
        <taxon>Myxococcota</taxon>
        <taxon>Myxococcia</taxon>
        <taxon>Myxococcales</taxon>
        <taxon>Cystobacterineae</taxon>
        <taxon>Myxococcaceae</taxon>
        <taxon>Myxococcus</taxon>
    </lineage>
</organism>
<reference evidence="2 3" key="1">
    <citation type="journal article" date="2013" name="Genome Announc.">
        <title>Complete genome sequence of Myxococcus stipitatus strain DSM 14675, a fruiting myxobacterium.</title>
        <authorList>
            <person name="Huntley S."/>
            <person name="Kneip S."/>
            <person name="Treuner-Lange A."/>
            <person name="Sogaard-Andersen L."/>
        </authorList>
    </citation>
    <scope>NUCLEOTIDE SEQUENCE [LARGE SCALE GENOMIC DNA]</scope>
    <source>
        <strain evidence="3">DSM 14675 / JCM 12634 / Mx s8</strain>
    </source>
</reference>
<dbReference type="STRING" id="1278073.MYSTI_03673"/>
<dbReference type="eggNOG" id="COG0300">
    <property type="taxonomic scope" value="Bacteria"/>
</dbReference>
<accession>L7UEW9</accession>
<dbReference type="RefSeq" id="WP_015349239.1">
    <property type="nucleotide sequence ID" value="NC_020126.1"/>
</dbReference>
<dbReference type="SUPFAM" id="SSF51735">
    <property type="entry name" value="NAD(P)-binding Rossmann-fold domains"/>
    <property type="match status" value="1"/>
</dbReference>
<gene>
    <name evidence="2" type="ordered locus">MYSTI_03673</name>
</gene>
<evidence type="ECO:0000256" key="1">
    <source>
        <dbReference type="ARBA" id="ARBA00023002"/>
    </source>
</evidence>
<sequence>MTTDLILTGASRGIGFALARALAKSREYRLILVARDRARLESLAAFIQEEGGQAVVIPGDLSTLAGARALGQQLVEQVSPGATLVHNAGIWPTHRELTVDGLESGFAVNHAAPLVMQQALLEAKRLRRVLLVSAGLLVKGRFDAARTPTGEDFSSLRTYCDTKLGFALAMRDVATEHPAVDVLVLHPGVVRTDLGARTGPIGWLLSLVKRGWEAPEVCAQRLSRILAQERWSPPGQARWWVEETEQPWPPATEDAATQRAVREVHARLRAMGSGPS</sequence>
<dbReference type="GO" id="GO:0016491">
    <property type="term" value="F:oxidoreductase activity"/>
    <property type="evidence" value="ECO:0007669"/>
    <property type="project" value="UniProtKB-KW"/>
</dbReference>
<evidence type="ECO:0000313" key="2">
    <source>
        <dbReference type="EMBL" id="AGC44979.1"/>
    </source>
</evidence>
<dbReference type="PATRIC" id="fig|1278073.3.peg.3735"/>
<dbReference type="AlphaFoldDB" id="L7UEW9"/>
<dbReference type="HOGENOM" id="CLU_010194_44_5_7"/>
<protein>
    <submittedName>
        <fullName evidence="2">Uncharacterized protein</fullName>
    </submittedName>
</protein>
<dbReference type="Proteomes" id="UP000011131">
    <property type="component" value="Chromosome"/>
</dbReference>
<dbReference type="KEGG" id="msd:MYSTI_03673"/>
<dbReference type="PANTHER" id="PTHR43157">
    <property type="entry name" value="PHOSPHATIDYLINOSITOL-GLYCAN BIOSYNTHESIS CLASS F PROTEIN-RELATED"/>
    <property type="match status" value="1"/>
</dbReference>
<dbReference type="PRINTS" id="PR00081">
    <property type="entry name" value="GDHRDH"/>
</dbReference>
<dbReference type="Pfam" id="PF00106">
    <property type="entry name" value="adh_short"/>
    <property type="match status" value="1"/>
</dbReference>
<proteinExistence type="predicted"/>
<keyword evidence="3" id="KW-1185">Reference proteome</keyword>
<evidence type="ECO:0000313" key="3">
    <source>
        <dbReference type="Proteomes" id="UP000011131"/>
    </source>
</evidence>
<dbReference type="EMBL" id="CP004025">
    <property type="protein sequence ID" value="AGC44979.1"/>
    <property type="molecule type" value="Genomic_DNA"/>
</dbReference>